<accession>A0A5D2Q8B3</accession>
<evidence type="ECO:0000313" key="2">
    <source>
        <dbReference type="Proteomes" id="UP000322667"/>
    </source>
</evidence>
<gene>
    <name evidence="1" type="ORF">ES332_A06G234000v1</name>
</gene>
<protein>
    <submittedName>
        <fullName evidence="1">Uncharacterized protein</fullName>
    </submittedName>
</protein>
<dbReference type="Proteomes" id="UP000322667">
    <property type="component" value="Chromosome A06"/>
</dbReference>
<reference evidence="1 2" key="1">
    <citation type="submission" date="2019-07" db="EMBL/GenBank/DDBJ databases">
        <title>WGS assembly of Gossypium tomentosum.</title>
        <authorList>
            <person name="Chen Z.J."/>
            <person name="Sreedasyam A."/>
            <person name="Ando A."/>
            <person name="Song Q."/>
            <person name="De L."/>
            <person name="Hulse-Kemp A."/>
            <person name="Ding M."/>
            <person name="Ye W."/>
            <person name="Kirkbride R."/>
            <person name="Jenkins J."/>
            <person name="Plott C."/>
            <person name="Lovell J."/>
            <person name="Lin Y.-M."/>
            <person name="Vaughn R."/>
            <person name="Liu B."/>
            <person name="Li W."/>
            <person name="Simpson S."/>
            <person name="Scheffler B."/>
            <person name="Saski C."/>
            <person name="Grover C."/>
            <person name="Hu G."/>
            <person name="Conover J."/>
            <person name="Carlson J."/>
            <person name="Shu S."/>
            <person name="Boston L."/>
            <person name="Williams M."/>
            <person name="Peterson D."/>
            <person name="Mcgee K."/>
            <person name="Jones D."/>
            <person name="Wendel J."/>
            <person name="Stelly D."/>
            <person name="Grimwood J."/>
            <person name="Schmutz J."/>
        </authorList>
    </citation>
    <scope>NUCLEOTIDE SEQUENCE [LARGE SCALE GENOMIC DNA]</scope>
    <source>
        <strain evidence="1">7179.01</strain>
    </source>
</reference>
<keyword evidence="2" id="KW-1185">Reference proteome</keyword>
<dbReference type="AlphaFoldDB" id="A0A5D2Q8B3"/>
<evidence type="ECO:0000313" key="1">
    <source>
        <dbReference type="EMBL" id="TYI24433.1"/>
    </source>
</evidence>
<sequence>MAVYGSTPFFITIRLFQRCYGEVNEAAAMEIDDPNSNICDQDQPQVLNQRSVFLCFFIEF</sequence>
<proteinExistence type="predicted"/>
<dbReference type="EMBL" id="CM017615">
    <property type="protein sequence ID" value="TYI24433.1"/>
    <property type="molecule type" value="Genomic_DNA"/>
</dbReference>
<organism evidence="1 2">
    <name type="scientific">Gossypium tomentosum</name>
    <name type="common">Hawaiian cotton</name>
    <name type="synonym">Gossypium sandvicense</name>
    <dbReference type="NCBI Taxonomy" id="34277"/>
    <lineage>
        <taxon>Eukaryota</taxon>
        <taxon>Viridiplantae</taxon>
        <taxon>Streptophyta</taxon>
        <taxon>Embryophyta</taxon>
        <taxon>Tracheophyta</taxon>
        <taxon>Spermatophyta</taxon>
        <taxon>Magnoliopsida</taxon>
        <taxon>eudicotyledons</taxon>
        <taxon>Gunneridae</taxon>
        <taxon>Pentapetalae</taxon>
        <taxon>rosids</taxon>
        <taxon>malvids</taxon>
        <taxon>Malvales</taxon>
        <taxon>Malvaceae</taxon>
        <taxon>Malvoideae</taxon>
        <taxon>Gossypium</taxon>
    </lineage>
</organism>
<name>A0A5D2Q8B3_GOSTO</name>